<accession>A0AAD7NPC2</accession>
<comment type="caution">
    <text evidence="2">The sequence shown here is derived from an EMBL/GenBank/DDBJ whole genome shotgun (WGS) entry which is preliminary data.</text>
</comment>
<organism evidence="2 3">
    <name type="scientific">Mycena maculata</name>
    <dbReference type="NCBI Taxonomy" id="230809"/>
    <lineage>
        <taxon>Eukaryota</taxon>
        <taxon>Fungi</taxon>
        <taxon>Dikarya</taxon>
        <taxon>Basidiomycota</taxon>
        <taxon>Agaricomycotina</taxon>
        <taxon>Agaricomycetes</taxon>
        <taxon>Agaricomycetidae</taxon>
        <taxon>Agaricales</taxon>
        <taxon>Marasmiineae</taxon>
        <taxon>Mycenaceae</taxon>
        <taxon>Mycena</taxon>
    </lineage>
</organism>
<dbReference type="EMBL" id="JARJLG010000027">
    <property type="protein sequence ID" value="KAJ7768667.1"/>
    <property type="molecule type" value="Genomic_DNA"/>
</dbReference>
<evidence type="ECO:0000313" key="3">
    <source>
        <dbReference type="Proteomes" id="UP001215280"/>
    </source>
</evidence>
<gene>
    <name evidence="2" type="ORF">DFH07DRAFT_300657</name>
</gene>
<sequence>MDLRKEYDTVRAENHRLQEACGNIAQLVNHLRKDDTANNTGTSHDQGHENVDRRPGTITIDLTNDDEEEVVVQESRPCESQTRPTGVSVDDAGSSTGARTPKPSSDKMKIYKNHMNALPLLPDHPGIAQLKPICEYSSTLTLEDITKMVDSSIPSHPVLYVQRHTILMKKGHFIACGLTHRYDSNTEKWTAESDLQGLHAKRRELFVARGDNLFYAGLYECVDLDMLYPGNRMCLPPRIGFAEFAESAFSPEITKKTGKLRSYLAGKPLEVVSLGLRCVGFNRELYDTLRGGSGGKRAAESEGGGPRKKQKRSKGTGTA</sequence>
<evidence type="ECO:0000313" key="2">
    <source>
        <dbReference type="EMBL" id="KAJ7768667.1"/>
    </source>
</evidence>
<feature type="region of interest" description="Disordered" evidence="1">
    <location>
        <begin position="34"/>
        <end position="58"/>
    </location>
</feature>
<dbReference type="AlphaFoldDB" id="A0AAD7NPC2"/>
<feature type="compositionally biased region" description="Basic and acidic residues" evidence="1">
    <location>
        <begin position="45"/>
        <end position="55"/>
    </location>
</feature>
<feature type="region of interest" description="Disordered" evidence="1">
    <location>
        <begin position="73"/>
        <end position="107"/>
    </location>
</feature>
<keyword evidence="3" id="KW-1185">Reference proteome</keyword>
<protein>
    <submittedName>
        <fullName evidence="2">Uncharacterized protein</fullName>
    </submittedName>
</protein>
<reference evidence="2" key="1">
    <citation type="submission" date="2023-03" db="EMBL/GenBank/DDBJ databases">
        <title>Massive genome expansion in bonnet fungi (Mycena s.s.) driven by repeated elements and novel gene families across ecological guilds.</title>
        <authorList>
            <consortium name="Lawrence Berkeley National Laboratory"/>
            <person name="Harder C.B."/>
            <person name="Miyauchi S."/>
            <person name="Viragh M."/>
            <person name="Kuo A."/>
            <person name="Thoen E."/>
            <person name="Andreopoulos B."/>
            <person name="Lu D."/>
            <person name="Skrede I."/>
            <person name="Drula E."/>
            <person name="Henrissat B."/>
            <person name="Morin E."/>
            <person name="Kohler A."/>
            <person name="Barry K."/>
            <person name="LaButti K."/>
            <person name="Morin E."/>
            <person name="Salamov A."/>
            <person name="Lipzen A."/>
            <person name="Mereny Z."/>
            <person name="Hegedus B."/>
            <person name="Baldrian P."/>
            <person name="Stursova M."/>
            <person name="Weitz H."/>
            <person name="Taylor A."/>
            <person name="Grigoriev I.V."/>
            <person name="Nagy L.G."/>
            <person name="Martin F."/>
            <person name="Kauserud H."/>
        </authorList>
    </citation>
    <scope>NUCLEOTIDE SEQUENCE</scope>
    <source>
        <strain evidence="2">CBHHK188m</strain>
    </source>
</reference>
<evidence type="ECO:0000256" key="1">
    <source>
        <dbReference type="SAM" id="MobiDB-lite"/>
    </source>
</evidence>
<dbReference type="Proteomes" id="UP001215280">
    <property type="component" value="Unassembled WGS sequence"/>
</dbReference>
<feature type="compositionally biased region" description="Basic residues" evidence="1">
    <location>
        <begin position="306"/>
        <end position="319"/>
    </location>
</feature>
<name>A0AAD7NPC2_9AGAR</name>
<feature type="region of interest" description="Disordered" evidence="1">
    <location>
        <begin position="291"/>
        <end position="319"/>
    </location>
</feature>
<proteinExistence type="predicted"/>